<reference evidence="5 6" key="1">
    <citation type="submission" date="2022-11" db="EMBL/GenBank/DDBJ databases">
        <title>Desulfobotulus tamanensis H1 sp. nov. - anaerobic, alkaliphilic, sulphate reducing bacterium isolated from terrestrial mud volcano.</title>
        <authorList>
            <person name="Frolova A."/>
            <person name="Merkel A.Y."/>
            <person name="Slobodkin A.I."/>
        </authorList>
    </citation>
    <scope>NUCLEOTIDE SEQUENCE [LARGE SCALE GENOMIC DNA]</scope>
    <source>
        <strain evidence="5 6">H1</strain>
    </source>
</reference>
<dbReference type="EMBL" id="JAPFPW010000013">
    <property type="protein sequence ID" value="MCW7754561.1"/>
    <property type="molecule type" value="Genomic_DNA"/>
</dbReference>
<evidence type="ECO:0000256" key="3">
    <source>
        <dbReference type="ARBA" id="ARBA00022801"/>
    </source>
</evidence>
<evidence type="ECO:0000313" key="6">
    <source>
        <dbReference type="Proteomes" id="UP001209681"/>
    </source>
</evidence>
<protein>
    <recommendedName>
        <fullName evidence="2">N-acetylmuramoyl-L-alanine amidase</fullName>
        <ecNumber evidence="2">3.5.1.28</ecNumber>
    </recommendedName>
</protein>
<dbReference type="Gene3D" id="3.40.630.40">
    <property type="entry name" value="Zn-dependent exopeptidases"/>
    <property type="match status" value="1"/>
</dbReference>
<dbReference type="PANTHER" id="PTHR30404">
    <property type="entry name" value="N-ACETYLMURAMOYL-L-ALANINE AMIDASE"/>
    <property type="match status" value="1"/>
</dbReference>
<dbReference type="EC" id="3.5.1.28" evidence="2"/>
<organism evidence="5 6">
    <name type="scientific">Desulfobotulus pelophilus</name>
    <dbReference type="NCBI Taxonomy" id="2823377"/>
    <lineage>
        <taxon>Bacteria</taxon>
        <taxon>Pseudomonadati</taxon>
        <taxon>Thermodesulfobacteriota</taxon>
        <taxon>Desulfobacteria</taxon>
        <taxon>Desulfobacterales</taxon>
        <taxon>Desulfobacteraceae</taxon>
        <taxon>Desulfobotulus</taxon>
    </lineage>
</organism>
<dbReference type="InterPro" id="IPR002508">
    <property type="entry name" value="MurNAc-LAA_cat"/>
</dbReference>
<feature type="domain" description="MurNAc-LAA" evidence="4">
    <location>
        <begin position="59"/>
        <end position="189"/>
    </location>
</feature>
<dbReference type="PANTHER" id="PTHR30404:SF0">
    <property type="entry name" value="N-ACETYLMURAMOYL-L-ALANINE AMIDASE AMIC"/>
    <property type="match status" value="1"/>
</dbReference>
<comment type="caution">
    <text evidence="5">The sequence shown here is derived from an EMBL/GenBank/DDBJ whole genome shotgun (WGS) entry which is preliminary data.</text>
</comment>
<dbReference type="SUPFAM" id="SSF53187">
    <property type="entry name" value="Zn-dependent exopeptidases"/>
    <property type="match status" value="1"/>
</dbReference>
<proteinExistence type="predicted"/>
<evidence type="ECO:0000313" key="5">
    <source>
        <dbReference type="EMBL" id="MCW7754561.1"/>
    </source>
</evidence>
<dbReference type="InterPro" id="IPR050695">
    <property type="entry name" value="N-acetylmuramoyl_amidase_3"/>
</dbReference>
<evidence type="ECO:0000256" key="2">
    <source>
        <dbReference type="ARBA" id="ARBA00011901"/>
    </source>
</evidence>
<dbReference type="Pfam" id="PF01520">
    <property type="entry name" value="Amidase_3"/>
    <property type="match status" value="1"/>
</dbReference>
<dbReference type="Proteomes" id="UP001209681">
    <property type="component" value="Unassembled WGS sequence"/>
</dbReference>
<evidence type="ECO:0000259" key="4">
    <source>
        <dbReference type="SMART" id="SM00646"/>
    </source>
</evidence>
<accession>A0ABT3NBL3</accession>
<evidence type="ECO:0000256" key="1">
    <source>
        <dbReference type="ARBA" id="ARBA00001561"/>
    </source>
</evidence>
<gene>
    <name evidence="5" type="ORF">OOT00_11250</name>
</gene>
<comment type="catalytic activity">
    <reaction evidence="1">
        <text>Hydrolyzes the link between N-acetylmuramoyl residues and L-amino acid residues in certain cell-wall glycopeptides.</text>
        <dbReference type="EC" id="3.5.1.28"/>
    </reaction>
</comment>
<dbReference type="SMART" id="SM00646">
    <property type="entry name" value="Ami_3"/>
    <property type="match status" value="1"/>
</dbReference>
<sequence>MVLDPGHGGGDVGVEGMAGAMEKTITLRLALAIQKELKEHCTLIMTRERDNNPNMVQRAESANRSGADLFISLHTGSASSQSPGSIRIFHLPPDPAGADAAATPLWDHGALPYNRQSALLAQSLAEALTSREIPRKTSVQQADMFMLKPLTMPAILIEAGNLTSPQDALWLMDSGNQQALAKAIARGVRNHIDSFIQTP</sequence>
<dbReference type="RefSeq" id="WP_265425476.1">
    <property type="nucleotide sequence ID" value="NZ_JAPFPW010000013.1"/>
</dbReference>
<keyword evidence="6" id="KW-1185">Reference proteome</keyword>
<keyword evidence="3" id="KW-0378">Hydrolase</keyword>
<dbReference type="CDD" id="cd02696">
    <property type="entry name" value="MurNAc-LAA"/>
    <property type="match status" value="1"/>
</dbReference>
<name>A0ABT3NBL3_9BACT</name>